<feature type="compositionally biased region" description="Basic and acidic residues" evidence="1">
    <location>
        <begin position="166"/>
        <end position="176"/>
    </location>
</feature>
<reference evidence="2 3" key="1">
    <citation type="submission" date="2024-06" db="EMBL/GenBank/DDBJ databases">
        <title>The Natural Products Discovery Center: Release of the First 8490 Sequenced Strains for Exploring Actinobacteria Biosynthetic Diversity.</title>
        <authorList>
            <person name="Kalkreuter E."/>
            <person name="Kautsar S.A."/>
            <person name="Yang D."/>
            <person name="Bader C.D."/>
            <person name="Teijaro C.N."/>
            <person name="Fluegel L."/>
            <person name="Davis C.M."/>
            <person name="Simpson J.R."/>
            <person name="Lauterbach L."/>
            <person name="Steele A.D."/>
            <person name="Gui C."/>
            <person name="Meng S."/>
            <person name="Li G."/>
            <person name="Viehrig K."/>
            <person name="Ye F."/>
            <person name="Su P."/>
            <person name="Kiefer A.F."/>
            <person name="Nichols A."/>
            <person name="Cepeda A.J."/>
            <person name="Yan W."/>
            <person name="Fan B."/>
            <person name="Jiang Y."/>
            <person name="Adhikari A."/>
            <person name="Zheng C.-J."/>
            <person name="Schuster L."/>
            <person name="Cowan T.M."/>
            <person name="Smanski M.J."/>
            <person name="Chevrette M.G."/>
            <person name="De Carvalho L.P.S."/>
            <person name="Shen B."/>
        </authorList>
    </citation>
    <scope>NUCLEOTIDE SEQUENCE [LARGE SCALE GENOMIC DNA]</scope>
    <source>
        <strain evidence="2 3">NPDC052347</strain>
    </source>
</reference>
<dbReference type="Proteomes" id="UP001552594">
    <property type="component" value="Unassembled WGS sequence"/>
</dbReference>
<keyword evidence="3" id="KW-1185">Reference proteome</keyword>
<feature type="region of interest" description="Disordered" evidence="1">
    <location>
        <begin position="127"/>
        <end position="176"/>
    </location>
</feature>
<accession>A0ABV3K635</accession>
<dbReference type="RefSeq" id="WP_109278403.1">
    <property type="nucleotide sequence ID" value="NZ_JBFAUK010000028.1"/>
</dbReference>
<evidence type="ECO:0000313" key="3">
    <source>
        <dbReference type="Proteomes" id="UP001552594"/>
    </source>
</evidence>
<sequence length="176" mass="18273">MRKRVAWEGLLPGVAGVTATALAEKAEERCTGHPDSRVPGRMPRRLAGWDGPTAAANPARRCGQGAVPGVLHSAMARAELRGPFLDDATGAGALPAAWLRGGLVVDLLHKADYAPAIGAVADALAARGGPGPGQRHASRDAIRTPVRRRARPSPPSRAGTPHGRPPVKEVPLRTGR</sequence>
<name>A0ABV3K635_STRON</name>
<dbReference type="EMBL" id="JBFAUK010000028">
    <property type="protein sequence ID" value="MEV5510132.1"/>
    <property type="molecule type" value="Genomic_DNA"/>
</dbReference>
<evidence type="ECO:0000256" key="1">
    <source>
        <dbReference type="SAM" id="MobiDB-lite"/>
    </source>
</evidence>
<gene>
    <name evidence="2" type="ORF">AB0L16_27505</name>
</gene>
<comment type="caution">
    <text evidence="2">The sequence shown here is derived from an EMBL/GenBank/DDBJ whole genome shotgun (WGS) entry which is preliminary data.</text>
</comment>
<evidence type="ECO:0000313" key="2">
    <source>
        <dbReference type="EMBL" id="MEV5510132.1"/>
    </source>
</evidence>
<organism evidence="2 3">
    <name type="scientific">Streptomyces orinoci</name>
    <name type="common">Streptoverticillium orinoci</name>
    <dbReference type="NCBI Taxonomy" id="67339"/>
    <lineage>
        <taxon>Bacteria</taxon>
        <taxon>Bacillati</taxon>
        <taxon>Actinomycetota</taxon>
        <taxon>Actinomycetes</taxon>
        <taxon>Kitasatosporales</taxon>
        <taxon>Streptomycetaceae</taxon>
        <taxon>Streptomyces</taxon>
    </lineage>
</organism>
<proteinExistence type="predicted"/>
<protein>
    <submittedName>
        <fullName evidence="2">Uncharacterized protein</fullName>
    </submittedName>
</protein>